<feature type="transmembrane region" description="Helical" evidence="8">
    <location>
        <begin position="83"/>
        <end position="103"/>
    </location>
</feature>
<evidence type="ECO:0000256" key="5">
    <source>
        <dbReference type="ARBA" id="ARBA00022692"/>
    </source>
</evidence>
<sequence>MTTTEAERGPVGTVPAFARGPVIAVAAAVGVLLTAVSGQYGYFGDELYFIAAGNHLAWGYADQPPLLPLIALAMDTIAPGSVAVLRIPATLAIVAAVVLGALLAREFGGGRRAQLLAAGAVAVSPGMLATGHLLATSTLDPALWIALTWLLVRWVRTRSDGLLLAAGIVTALALQVKFLIVGFWVIAIIAVLVCGPREMLRRPMLWLGGAIAVLTTVPTLVWQAQNGWPQLEMGRIIAAESVYAGGMLGFLPLGFFAAGLLVGSVLGVYGIVRLLRAPDLRFLGVTALGVAVLFMLVGGRPYYLAGLLPMLWAAGAAGVEQYRPAVWWRWVPTWPVYAVTVLLLGLGNVLPIQPVSAHADKPLMIGNFQLDEIGWPQMVEDVHAAYRALPPHVARDAVVVSGDYWSYSAVQYFASELRSYSYSRGAGWFGVPPEDSGAVVFIGDPTDVAPAFDSVRQVGALDNDVRVNNLAQGTPIFLLEGRNRPWAQLWQDVRHL</sequence>
<evidence type="ECO:0000256" key="7">
    <source>
        <dbReference type="ARBA" id="ARBA00023136"/>
    </source>
</evidence>
<accession>A0ABW4FL77</accession>
<dbReference type="InterPro" id="IPR050297">
    <property type="entry name" value="LipidA_mod_glycosyltrf_83"/>
</dbReference>
<evidence type="ECO:0000256" key="4">
    <source>
        <dbReference type="ARBA" id="ARBA00022679"/>
    </source>
</evidence>
<comment type="subcellular location">
    <subcellularLocation>
        <location evidence="1">Cell membrane</location>
        <topology evidence="1">Multi-pass membrane protein</topology>
    </subcellularLocation>
</comment>
<keyword evidence="3 10" id="KW-0328">Glycosyltransferase</keyword>
<feature type="transmembrane region" description="Helical" evidence="8">
    <location>
        <begin position="115"/>
        <end position="135"/>
    </location>
</feature>
<feature type="transmembrane region" description="Helical" evidence="8">
    <location>
        <begin position="282"/>
        <end position="303"/>
    </location>
</feature>
<organism evidence="10 11">
    <name type="scientific">Pseudonocardia aurantiaca</name>
    <dbReference type="NCBI Taxonomy" id="75290"/>
    <lineage>
        <taxon>Bacteria</taxon>
        <taxon>Bacillati</taxon>
        <taxon>Actinomycetota</taxon>
        <taxon>Actinomycetes</taxon>
        <taxon>Pseudonocardiales</taxon>
        <taxon>Pseudonocardiaceae</taxon>
        <taxon>Pseudonocardia</taxon>
    </lineage>
</organism>
<evidence type="ECO:0000256" key="3">
    <source>
        <dbReference type="ARBA" id="ARBA00022676"/>
    </source>
</evidence>
<proteinExistence type="predicted"/>
<dbReference type="InterPro" id="IPR038731">
    <property type="entry name" value="RgtA/B/C-like"/>
</dbReference>
<comment type="caution">
    <text evidence="10">The sequence shown here is derived from an EMBL/GenBank/DDBJ whole genome shotgun (WGS) entry which is preliminary data.</text>
</comment>
<evidence type="ECO:0000256" key="6">
    <source>
        <dbReference type="ARBA" id="ARBA00022989"/>
    </source>
</evidence>
<evidence type="ECO:0000259" key="9">
    <source>
        <dbReference type="Pfam" id="PF13231"/>
    </source>
</evidence>
<evidence type="ECO:0000256" key="1">
    <source>
        <dbReference type="ARBA" id="ARBA00004651"/>
    </source>
</evidence>
<feature type="transmembrane region" description="Helical" evidence="8">
    <location>
        <begin position="242"/>
        <end position="270"/>
    </location>
</feature>
<keyword evidence="5 8" id="KW-0812">Transmembrane</keyword>
<dbReference type="EMBL" id="JBHUCP010000009">
    <property type="protein sequence ID" value="MFD1531077.1"/>
    <property type="molecule type" value="Genomic_DNA"/>
</dbReference>
<evidence type="ECO:0000256" key="8">
    <source>
        <dbReference type="SAM" id="Phobius"/>
    </source>
</evidence>
<keyword evidence="2" id="KW-1003">Cell membrane</keyword>
<evidence type="ECO:0000256" key="2">
    <source>
        <dbReference type="ARBA" id="ARBA00022475"/>
    </source>
</evidence>
<dbReference type="RefSeq" id="WP_343971351.1">
    <property type="nucleotide sequence ID" value="NZ_BAAAJG010000002.1"/>
</dbReference>
<feature type="transmembrane region" description="Helical" evidence="8">
    <location>
        <begin position="334"/>
        <end position="352"/>
    </location>
</feature>
<keyword evidence="4 10" id="KW-0808">Transferase</keyword>
<keyword evidence="11" id="KW-1185">Reference proteome</keyword>
<keyword evidence="7 8" id="KW-0472">Membrane</keyword>
<dbReference type="PANTHER" id="PTHR33908:SF11">
    <property type="entry name" value="MEMBRANE PROTEIN"/>
    <property type="match status" value="1"/>
</dbReference>
<evidence type="ECO:0000313" key="10">
    <source>
        <dbReference type="EMBL" id="MFD1531077.1"/>
    </source>
</evidence>
<keyword evidence="6 8" id="KW-1133">Transmembrane helix</keyword>
<protein>
    <submittedName>
        <fullName evidence="10">Glycosyltransferase family 39 protein</fullName>
        <ecNumber evidence="10">2.4.-.-</ecNumber>
    </submittedName>
</protein>
<dbReference type="PANTHER" id="PTHR33908">
    <property type="entry name" value="MANNOSYLTRANSFERASE YKCB-RELATED"/>
    <property type="match status" value="1"/>
</dbReference>
<dbReference type="Pfam" id="PF13231">
    <property type="entry name" value="PMT_2"/>
    <property type="match status" value="1"/>
</dbReference>
<name>A0ABW4FL77_9PSEU</name>
<feature type="transmembrane region" description="Helical" evidence="8">
    <location>
        <begin position="204"/>
        <end position="222"/>
    </location>
</feature>
<reference evidence="11" key="1">
    <citation type="journal article" date="2019" name="Int. J. Syst. Evol. Microbiol.">
        <title>The Global Catalogue of Microorganisms (GCM) 10K type strain sequencing project: providing services to taxonomists for standard genome sequencing and annotation.</title>
        <authorList>
            <consortium name="The Broad Institute Genomics Platform"/>
            <consortium name="The Broad Institute Genome Sequencing Center for Infectious Disease"/>
            <person name="Wu L."/>
            <person name="Ma J."/>
        </authorList>
    </citation>
    <scope>NUCLEOTIDE SEQUENCE [LARGE SCALE GENOMIC DNA]</scope>
    <source>
        <strain evidence="11">JCM 12165</strain>
    </source>
</reference>
<feature type="transmembrane region" description="Helical" evidence="8">
    <location>
        <begin position="162"/>
        <end position="192"/>
    </location>
</feature>
<feature type="transmembrane region" description="Helical" evidence="8">
    <location>
        <begin position="21"/>
        <end position="42"/>
    </location>
</feature>
<feature type="domain" description="Glycosyltransferase RgtA/B/C/D-like" evidence="9">
    <location>
        <begin position="62"/>
        <end position="222"/>
    </location>
</feature>
<gene>
    <name evidence="10" type="ORF">ACFSCY_16690</name>
</gene>
<dbReference type="EC" id="2.4.-.-" evidence="10"/>
<evidence type="ECO:0000313" key="11">
    <source>
        <dbReference type="Proteomes" id="UP001597145"/>
    </source>
</evidence>
<dbReference type="GO" id="GO:0016757">
    <property type="term" value="F:glycosyltransferase activity"/>
    <property type="evidence" value="ECO:0007669"/>
    <property type="project" value="UniProtKB-KW"/>
</dbReference>
<dbReference type="Proteomes" id="UP001597145">
    <property type="component" value="Unassembled WGS sequence"/>
</dbReference>